<dbReference type="EMBL" id="HBUF01325200">
    <property type="protein sequence ID" value="CAG6695754.1"/>
    <property type="molecule type" value="Transcribed_RNA"/>
</dbReference>
<organism evidence="1">
    <name type="scientific">Cacopsylla melanoneura</name>
    <dbReference type="NCBI Taxonomy" id="428564"/>
    <lineage>
        <taxon>Eukaryota</taxon>
        <taxon>Metazoa</taxon>
        <taxon>Ecdysozoa</taxon>
        <taxon>Arthropoda</taxon>
        <taxon>Hexapoda</taxon>
        <taxon>Insecta</taxon>
        <taxon>Pterygota</taxon>
        <taxon>Neoptera</taxon>
        <taxon>Paraneoptera</taxon>
        <taxon>Hemiptera</taxon>
        <taxon>Sternorrhyncha</taxon>
        <taxon>Psylloidea</taxon>
        <taxon>Psyllidae</taxon>
        <taxon>Psyllinae</taxon>
        <taxon>Cacopsylla</taxon>
    </lineage>
</organism>
<dbReference type="AlphaFoldDB" id="A0A8D8TXL0"/>
<name>A0A8D8TXL0_9HEMI</name>
<evidence type="ECO:0000313" key="1">
    <source>
        <dbReference type="EMBL" id="CAG6695754.1"/>
    </source>
</evidence>
<protein>
    <submittedName>
        <fullName evidence="1">Uncharacterized protein</fullName>
    </submittedName>
</protein>
<proteinExistence type="predicted"/>
<dbReference type="EMBL" id="HBUF01325197">
    <property type="protein sequence ID" value="CAG6695744.1"/>
    <property type="molecule type" value="Transcribed_RNA"/>
</dbReference>
<sequence>MYSHSKMMIDVQYTNIRCLENDNVRSFKKYRKVILRTYLVQNDQVLFVQKKNLVRKKDNYVRGVHYEPGYKTIEKTKEAWRFQFCRHYFMAGCKVPRLVNLETKNKICSED</sequence>
<reference evidence="1" key="1">
    <citation type="submission" date="2021-05" db="EMBL/GenBank/DDBJ databases">
        <authorList>
            <person name="Alioto T."/>
            <person name="Alioto T."/>
            <person name="Gomez Garrido J."/>
        </authorList>
    </citation>
    <scope>NUCLEOTIDE SEQUENCE</scope>
</reference>
<accession>A0A8D8TXL0</accession>